<keyword evidence="2" id="KW-1185">Reference proteome</keyword>
<proteinExistence type="predicted"/>
<dbReference type="AlphaFoldDB" id="A0A067SLW7"/>
<organism evidence="1 2">
    <name type="scientific">Galerina marginata (strain CBS 339.88)</name>
    <dbReference type="NCBI Taxonomy" id="685588"/>
    <lineage>
        <taxon>Eukaryota</taxon>
        <taxon>Fungi</taxon>
        <taxon>Dikarya</taxon>
        <taxon>Basidiomycota</taxon>
        <taxon>Agaricomycotina</taxon>
        <taxon>Agaricomycetes</taxon>
        <taxon>Agaricomycetidae</taxon>
        <taxon>Agaricales</taxon>
        <taxon>Agaricineae</taxon>
        <taxon>Strophariaceae</taxon>
        <taxon>Galerina</taxon>
    </lineage>
</organism>
<dbReference type="OrthoDB" id="2964734at2759"/>
<feature type="non-terminal residue" evidence="1">
    <location>
        <position position="54"/>
    </location>
</feature>
<reference evidence="2" key="1">
    <citation type="journal article" date="2014" name="Proc. Natl. Acad. Sci. U.S.A.">
        <title>Extensive sampling of basidiomycete genomes demonstrates inadequacy of the white-rot/brown-rot paradigm for wood decay fungi.</title>
        <authorList>
            <person name="Riley R."/>
            <person name="Salamov A.A."/>
            <person name="Brown D.W."/>
            <person name="Nagy L.G."/>
            <person name="Floudas D."/>
            <person name="Held B.W."/>
            <person name="Levasseur A."/>
            <person name="Lombard V."/>
            <person name="Morin E."/>
            <person name="Otillar R."/>
            <person name="Lindquist E.A."/>
            <person name="Sun H."/>
            <person name="LaButti K.M."/>
            <person name="Schmutz J."/>
            <person name="Jabbour D."/>
            <person name="Luo H."/>
            <person name="Baker S.E."/>
            <person name="Pisabarro A.G."/>
            <person name="Walton J.D."/>
            <person name="Blanchette R.A."/>
            <person name="Henrissat B."/>
            <person name="Martin F."/>
            <person name="Cullen D."/>
            <person name="Hibbett D.S."/>
            <person name="Grigoriev I.V."/>
        </authorList>
    </citation>
    <scope>NUCLEOTIDE SEQUENCE [LARGE SCALE GENOMIC DNA]</scope>
    <source>
        <strain evidence="2">CBS 339.88</strain>
    </source>
</reference>
<feature type="non-terminal residue" evidence="1">
    <location>
        <position position="1"/>
    </location>
</feature>
<name>A0A067SLW7_GALM3</name>
<dbReference type="Proteomes" id="UP000027222">
    <property type="component" value="Unassembled WGS sequence"/>
</dbReference>
<evidence type="ECO:0000313" key="1">
    <source>
        <dbReference type="EMBL" id="KDR67778.1"/>
    </source>
</evidence>
<evidence type="ECO:0000313" key="2">
    <source>
        <dbReference type="Proteomes" id="UP000027222"/>
    </source>
</evidence>
<dbReference type="EMBL" id="KL142412">
    <property type="protein sequence ID" value="KDR67778.1"/>
    <property type="molecule type" value="Genomic_DNA"/>
</dbReference>
<accession>A0A067SLW7</accession>
<dbReference type="HOGENOM" id="CLU_3055953_0_0_1"/>
<sequence length="54" mass="6087">LQIHSMTLALPRYTENTALLLQSLEDVWFAFCLCSYGPCGIRASEVSVCLMDYL</sequence>
<gene>
    <name evidence="1" type="ORF">GALMADRAFT_44344</name>
</gene>
<protein>
    <submittedName>
        <fullName evidence="1">Uncharacterized protein</fullName>
    </submittedName>
</protein>